<evidence type="ECO:0000313" key="2">
    <source>
        <dbReference type="Proteomes" id="UP000193061"/>
    </source>
</evidence>
<proteinExistence type="predicted"/>
<gene>
    <name evidence="1" type="ORF">ROA7450_01615</name>
</gene>
<name>A0A1X6YYB0_9RHOB</name>
<dbReference type="AlphaFoldDB" id="A0A1X6YYB0"/>
<dbReference type="RefSeq" id="WP_200812938.1">
    <property type="nucleotide sequence ID" value="NZ_FWFX01000004.1"/>
</dbReference>
<dbReference type="EMBL" id="FWFX01000004">
    <property type="protein sequence ID" value="SLN34876.1"/>
    <property type="molecule type" value="Genomic_DNA"/>
</dbReference>
<keyword evidence="2" id="KW-1185">Reference proteome</keyword>
<sequence length="81" mass="8687">MTQLTNSQQVLGPYAYYTKLGTLIVRANAGNVTLEVLADQVGNIWITDQVFSKDGVHKIDVSNSTIRLTPAGGAEFSFLAG</sequence>
<reference evidence="1 2" key="1">
    <citation type="submission" date="2017-03" db="EMBL/GenBank/DDBJ databases">
        <authorList>
            <person name="Afonso C.L."/>
            <person name="Miller P.J."/>
            <person name="Scott M.A."/>
            <person name="Spackman E."/>
            <person name="Goraichik I."/>
            <person name="Dimitrov K.M."/>
            <person name="Suarez D.L."/>
            <person name="Swayne D.E."/>
        </authorList>
    </citation>
    <scope>NUCLEOTIDE SEQUENCE [LARGE SCALE GENOMIC DNA]</scope>
    <source>
        <strain evidence="1 2">CECT 7450</strain>
    </source>
</reference>
<organism evidence="1 2">
    <name type="scientific">Roseovarius albus</name>
    <dbReference type="NCBI Taxonomy" id="1247867"/>
    <lineage>
        <taxon>Bacteria</taxon>
        <taxon>Pseudomonadati</taxon>
        <taxon>Pseudomonadota</taxon>
        <taxon>Alphaproteobacteria</taxon>
        <taxon>Rhodobacterales</taxon>
        <taxon>Roseobacteraceae</taxon>
        <taxon>Roseovarius</taxon>
    </lineage>
</organism>
<protein>
    <recommendedName>
        <fullName evidence="3">DipZ thioredoxin-like C-terminal domain-containing protein</fullName>
    </recommendedName>
</protein>
<accession>A0A1X6YYB0</accession>
<evidence type="ECO:0008006" key="3">
    <source>
        <dbReference type="Google" id="ProtNLM"/>
    </source>
</evidence>
<dbReference type="Proteomes" id="UP000193061">
    <property type="component" value="Unassembled WGS sequence"/>
</dbReference>
<evidence type="ECO:0000313" key="1">
    <source>
        <dbReference type="EMBL" id="SLN34876.1"/>
    </source>
</evidence>